<accession>A0A1V8M2X5</accession>
<keyword evidence="1" id="KW-1133">Transmembrane helix</keyword>
<proteinExistence type="predicted"/>
<dbReference type="AlphaFoldDB" id="A0A1V8M2X5"/>
<gene>
    <name evidence="2" type="ORF">AU255_16855</name>
</gene>
<dbReference type="EMBL" id="LPUF01000003">
    <property type="protein sequence ID" value="OQK15858.1"/>
    <property type="molecule type" value="Genomic_DNA"/>
</dbReference>
<feature type="transmembrane region" description="Helical" evidence="1">
    <location>
        <begin position="40"/>
        <end position="60"/>
    </location>
</feature>
<dbReference type="STRING" id="1420851.AU255_16855"/>
<keyword evidence="1" id="KW-0812">Transmembrane</keyword>
<evidence type="ECO:0000256" key="1">
    <source>
        <dbReference type="SAM" id="Phobius"/>
    </source>
</evidence>
<evidence type="ECO:0000313" key="3">
    <source>
        <dbReference type="Proteomes" id="UP000191980"/>
    </source>
</evidence>
<name>A0A1V8M2X5_9GAMM</name>
<keyword evidence="3" id="KW-1185">Reference proteome</keyword>
<keyword evidence="1" id="KW-0472">Membrane</keyword>
<sequence length="109" mass="12481">MLEPVALKDFFITFFSSALIIMAGASYALLFAWSKVKPRLIIKLSAYASYIILLVSVYQLTLAANLDGYWRIISYLMVIGYFFAPIAIWHLCKQTYDEPDLITTLEKDK</sequence>
<protein>
    <submittedName>
        <fullName evidence="2">Uncharacterized protein</fullName>
    </submittedName>
</protein>
<feature type="transmembrane region" description="Helical" evidence="1">
    <location>
        <begin position="72"/>
        <end position="92"/>
    </location>
</feature>
<organism evidence="2 3">
    <name type="scientific">Methyloprofundus sedimenti</name>
    <dbReference type="NCBI Taxonomy" id="1420851"/>
    <lineage>
        <taxon>Bacteria</taxon>
        <taxon>Pseudomonadati</taxon>
        <taxon>Pseudomonadota</taxon>
        <taxon>Gammaproteobacteria</taxon>
        <taxon>Methylococcales</taxon>
        <taxon>Methylococcaceae</taxon>
        <taxon>Methyloprofundus</taxon>
    </lineage>
</organism>
<comment type="caution">
    <text evidence="2">The sequence shown here is derived from an EMBL/GenBank/DDBJ whole genome shotgun (WGS) entry which is preliminary data.</text>
</comment>
<dbReference type="OrthoDB" id="5570031at2"/>
<dbReference type="Proteomes" id="UP000191980">
    <property type="component" value="Unassembled WGS sequence"/>
</dbReference>
<feature type="transmembrane region" description="Helical" evidence="1">
    <location>
        <begin position="12"/>
        <end position="33"/>
    </location>
</feature>
<dbReference type="RefSeq" id="WP_080524082.1">
    <property type="nucleotide sequence ID" value="NZ_LPUF01000003.1"/>
</dbReference>
<reference evidence="2 3" key="1">
    <citation type="submission" date="2015-12" db="EMBL/GenBank/DDBJ databases">
        <authorList>
            <person name="Shamseldin A."/>
            <person name="Moawad H."/>
            <person name="Abd El-Rahim W.M."/>
            <person name="Sadowsky M.J."/>
        </authorList>
    </citation>
    <scope>NUCLEOTIDE SEQUENCE [LARGE SCALE GENOMIC DNA]</scope>
    <source>
        <strain evidence="2 3">WF1</strain>
    </source>
</reference>
<evidence type="ECO:0000313" key="2">
    <source>
        <dbReference type="EMBL" id="OQK15858.1"/>
    </source>
</evidence>